<dbReference type="STRING" id="617002.SAMN05660653_00190"/>
<protein>
    <submittedName>
        <fullName evidence="1">Uncharacterized protein</fullName>
    </submittedName>
</protein>
<dbReference type="Gene3D" id="2.60.40.10">
    <property type="entry name" value="Immunoglobulins"/>
    <property type="match status" value="1"/>
</dbReference>
<dbReference type="OrthoDB" id="5324801at2"/>
<proteinExistence type="predicted"/>
<dbReference type="Proteomes" id="UP000198771">
    <property type="component" value="Unassembled WGS sequence"/>
</dbReference>
<dbReference type="RefSeq" id="WP_092116291.1">
    <property type="nucleotide sequence ID" value="NZ_FMXO01000001.1"/>
</dbReference>
<organism evidence="1 2">
    <name type="scientific">Desulfonatronum thiosulfatophilum</name>
    <dbReference type="NCBI Taxonomy" id="617002"/>
    <lineage>
        <taxon>Bacteria</taxon>
        <taxon>Pseudomonadati</taxon>
        <taxon>Thermodesulfobacteriota</taxon>
        <taxon>Desulfovibrionia</taxon>
        <taxon>Desulfovibrionales</taxon>
        <taxon>Desulfonatronaceae</taxon>
        <taxon>Desulfonatronum</taxon>
    </lineage>
</organism>
<dbReference type="InterPro" id="IPR013783">
    <property type="entry name" value="Ig-like_fold"/>
</dbReference>
<gene>
    <name evidence="1" type="ORF">SAMN05660653_00190</name>
</gene>
<evidence type="ECO:0000313" key="1">
    <source>
        <dbReference type="EMBL" id="SDB04076.1"/>
    </source>
</evidence>
<dbReference type="EMBL" id="FMXO01000001">
    <property type="protein sequence ID" value="SDB04076.1"/>
    <property type="molecule type" value="Genomic_DNA"/>
</dbReference>
<evidence type="ECO:0000313" key="2">
    <source>
        <dbReference type="Proteomes" id="UP000198771"/>
    </source>
</evidence>
<accession>A0A1G6A6Z0</accession>
<reference evidence="1 2" key="1">
    <citation type="submission" date="2016-10" db="EMBL/GenBank/DDBJ databases">
        <authorList>
            <person name="de Groot N.N."/>
        </authorList>
    </citation>
    <scope>NUCLEOTIDE SEQUENCE [LARGE SCALE GENOMIC DNA]</scope>
    <source>
        <strain evidence="1 2">ASO4-2</strain>
    </source>
</reference>
<keyword evidence="2" id="KW-1185">Reference proteome</keyword>
<dbReference type="AlphaFoldDB" id="A0A1G6A6Z0"/>
<sequence length="275" mass="29967">MQFIEQKITKLPTAPSRKDPKSEFDPKADDFLSALVILSAQLGLWTDQVNLQSTDWNNRYYAADSELTLLRGEVNSARLGRSSLAASMQEMNERVQHIVEVQNAITMGQVAVSVGRLPSPNDDVYPPGYTWIYPGTDDFWVCVGVAPGAARWRRSDGQLTRRLVKPVVQMLGSAATFDDVVIDGHFDSQASEVEWDATGSPSVISGDLSGSDSPTITLRWAASGNYTVRARVRGDGNVLHHSFWSDVRTILVGPSIYCGSGAYCGDGSYAGTMIL</sequence>
<name>A0A1G6A6Z0_9BACT</name>